<dbReference type="GO" id="GO:0006508">
    <property type="term" value="P:proteolysis"/>
    <property type="evidence" value="ECO:0007669"/>
    <property type="project" value="InterPro"/>
</dbReference>
<keyword evidence="3" id="KW-0812">Transmembrane</keyword>
<comment type="similarity">
    <text evidence="1">Belongs to the peptidase S33 family.</text>
</comment>
<dbReference type="Proteomes" id="UP000199534">
    <property type="component" value="Unassembled WGS sequence"/>
</dbReference>
<evidence type="ECO:0000313" key="5">
    <source>
        <dbReference type="EMBL" id="SFR55365.1"/>
    </source>
</evidence>
<dbReference type="PRINTS" id="PR00793">
    <property type="entry name" value="PROAMNOPTASE"/>
</dbReference>
<dbReference type="SUPFAM" id="SSF53474">
    <property type="entry name" value="alpha/beta-Hydrolases"/>
    <property type="match status" value="1"/>
</dbReference>
<feature type="domain" description="AB hydrolase-1" evidence="4">
    <location>
        <begin position="69"/>
        <end position="335"/>
    </location>
</feature>
<feature type="transmembrane region" description="Helical" evidence="3">
    <location>
        <begin position="7"/>
        <end position="28"/>
    </location>
</feature>
<reference evidence="5 6" key="1">
    <citation type="submission" date="2016-10" db="EMBL/GenBank/DDBJ databases">
        <authorList>
            <person name="de Groot N.N."/>
        </authorList>
    </citation>
    <scope>NUCLEOTIDE SEQUENCE [LARGE SCALE GENOMIC DNA]</scope>
    <source>
        <strain evidence="5 6">DSM 21019</strain>
    </source>
</reference>
<evidence type="ECO:0000259" key="4">
    <source>
        <dbReference type="Pfam" id="PF00561"/>
    </source>
</evidence>
<dbReference type="Gene3D" id="3.40.50.1820">
    <property type="entry name" value="alpha/beta hydrolase"/>
    <property type="match status" value="1"/>
</dbReference>
<accession>A0A1I6HLN9</accession>
<evidence type="ECO:0000313" key="6">
    <source>
        <dbReference type="Proteomes" id="UP000199534"/>
    </source>
</evidence>
<evidence type="ECO:0000256" key="2">
    <source>
        <dbReference type="ARBA" id="ARBA00022801"/>
    </source>
</evidence>
<dbReference type="PANTHER" id="PTHR43798:SF31">
    <property type="entry name" value="AB HYDROLASE SUPERFAMILY PROTEIN YCLE"/>
    <property type="match status" value="1"/>
</dbReference>
<dbReference type="PANTHER" id="PTHR43798">
    <property type="entry name" value="MONOACYLGLYCEROL LIPASE"/>
    <property type="match status" value="1"/>
</dbReference>
<keyword evidence="3" id="KW-1133">Transmembrane helix</keyword>
<keyword evidence="3" id="KW-0472">Membrane</keyword>
<dbReference type="InterPro" id="IPR002410">
    <property type="entry name" value="Peptidase_S33"/>
</dbReference>
<evidence type="ECO:0000256" key="1">
    <source>
        <dbReference type="ARBA" id="ARBA00010088"/>
    </source>
</evidence>
<dbReference type="InterPro" id="IPR000073">
    <property type="entry name" value="AB_hydrolase_1"/>
</dbReference>
<dbReference type="GO" id="GO:0016020">
    <property type="term" value="C:membrane"/>
    <property type="evidence" value="ECO:0007669"/>
    <property type="project" value="TreeGrafter"/>
</dbReference>
<organism evidence="5 6">
    <name type="scientific">Robiginitalea myxolifaciens</name>
    <dbReference type="NCBI Taxonomy" id="400055"/>
    <lineage>
        <taxon>Bacteria</taxon>
        <taxon>Pseudomonadati</taxon>
        <taxon>Bacteroidota</taxon>
        <taxon>Flavobacteriia</taxon>
        <taxon>Flavobacteriales</taxon>
        <taxon>Flavobacteriaceae</taxon>
        <taxon>Robiginitalea</taxon>
    </lineage>
</organism>
<protein>
    <submittedName>
        <fullName evidence="5">Pimeloyl-ACP methyl ester carboxylesterase</fullName>
    </submittedName>
</protein>
<dbReference type="EMBL" id="FOYQ01000002">
    <property type="protein sequence ID" value="SFR55365.1"/>
    <property type="molecule type" value="Genomic_DNA"/>
</dbReference>
<gene>
    <name evidence="5" type="ORF">SAMN04490243_2879</name>
</gene>
<dbReference type="GO" id="GO:0008233">
    <property type="term" value="F:peptidase activity"/>
    <property type="evidence" value="ECO:0007669"/>
    <property type="project" value="InterPro"/>
</dbReference>
<dbReference type="AlphaFoldDB" id="A0A1I6HLN9"/>
<dbReference type="InterPro" id="IPR029058">
    <property type="entry name" value="AB_hydrolase_fold"/>
</dbReference>
<name>A0A1I6HLN9_9FLAO</name>
<evidence type="ECO:0000256" key="3">
    <source>
        <dbReference type="SAM" id="Phobius"/>
    </source>
</evidence>
<keyword evidence="6" id="KW-1185">Reference proteome</keyword>
<dbReference type="Pfam" id="PF00561">
    <property type="entry name" value="Abhydrolase_1"/>
    <property type="match status" value="1"/>
</dbReference>
<dbReference type="InterPro" id="IPR050266">
    <property type="entry name" value="AB_hydrolase_sf"/>
</dbReference>
<keyword evidence="2" id="KW-0378">Hydrolase</keyword>
<proteinExistence type="inferred from homology"/>
<sequence>MKVILKIFKWLGILLGVLLLVFVILLLIPEKETVKAIEPRENTSYWEMNEGFSIAFTHLKSDSETDNSPVIFLHGGPGGYVHTSIIETLSELTHLGHDIYLYDQRGSGLSDRLPKFSDVSFEKHVNDLKEIISERIKTNKVILIGQSFGSAIVSHFSAKHPELVEKIIFSSPGKLLPKRINGNVYLDLDSLYPKPDSLEFIAPYRFVEDVDRTAFKPKAIVATTGALLFDKRLISDKQMDRILNTLATKFTKGMVCDQKNVLPEEGGGGLYAFLATNNGVVPKVRDDLKKVDSPVLVIQGQCDYIPFSAAYEYVHVYPNAKYQFIENAGHEIWWEQKEDYLNRIKEFLLE</sequence>
<dbReference type="STRING" id="400055.SAMN04490243_2879"/>